<dbReference type="InterPro" id="IPR019644">
    <property type="entry name" value="DUF2508"/>
</dbReference>
<name>A0A5D4M081_9BACI</name>
<dbReference type="EMBL" id="VTEG01000036">
    <property type="protein sequence ID" value="TYR94708.1"/>
    <property type="molecule type" value="Genomic_DNA"/>
</dbReference>
<evidence type="ECO:0000313" key="2">
    <source>
        <dbReference type="Proteomes" id="UP000325182"/>
    </source>
</evidence>
<reference evidence="1 2" key="1">
    <citation type="submission" date="2019-08" db="EMBL/GenBank/DDBJ databases">
        <title>Bacillus genomes from the desert of Cuatro Cienegas, Coahuila.</title>
        <authorList>
            <person name="Olmedo-Alvarez G."/>
        </authorList>
    </citation>
    <scope>NUCLEOTIDE SEQUENCE [LARGE SCALE GENOMIC DNA]</scope>
    <source>
        <strain evidence="1 2">CH128b_4D</strain>
    </source>
</reference>
<dbReference type="AlphaFoldDB" id="A0A5D4M081"/>
<organism evidence="1 2">
    <name type="scientific">Rossellomorea vietnamensis</name>
    <dbReference type="NCBI Taxonomy" id="218284"/>
    <lineage>
        <taxon>Bacteria</taxon>
        <taxon>Bacillati</taxon>
        <taxon>Bacillota</taxon>
        <taxon>Bacilli</taxon>
        <taxon>Bacillales</taxon>
        <taxon>Bacillaceae</taxon>
        <taxon>Rossellomorea</taxon>
    </lineage>
</organism>
<comment type="caution">
    <text evidence="1">The sequence shown here is derived from an EMBL/GenBank/DDBJ whole genome shotgun (WGS) entry which is preliminary data.</text>
</comment>
<gene>
    <name evidence="1" type="ORF">FZC84_22225</name>
</gene>
<protein>
    <submittedName>
        <fullName evidence="1">DUF2508 family protein</fullName>
    </submittedName>
</protein>
<dbReference type="RefSeq" id="WP_148955342.1">
    <property type="nucleotide sequence ID" value="NZ_VTEG01000036.1"/>
</dbReference>
<dbReference type="Pfam" id="PF10704">
    <property type="entry name" value="DUF2508"/>
    <property type="match status" value="1"/>
</dbReference>
<evidence type="ECO:0000313" key="1">
    <source>
        <dbReference type="EMBL" id="TYR94708.1"/>
    </source>
</evidence>
<dbReference type="Proteomes" id="UP000325182">
    <property type="component" value="Unassembled WGS sequence"/>
</dbReference>
<proteinExistence type="predicted"/>
<sequence length="72" mass="8923">MFFRKKGKLRKEYENKLLHSLEETKKEWISQRALEDLSIENSYEINYQSKIAEAKYFFFFREAKNRKVVIKR</sequence>
<accession>A0A5D4M081</accession>